<dbReference type="Gene3D" id="1.10.150.50">
    <property type="entry name" value="Transcription Factor, Ets-1"/>
    <property type="match status" value="1"/>
</dbReference>
<dbReference type="GO" id="GO:0003682">
    <property type="term" value="F:chromatin binding"/>
    <property type="evidence" value="ECO:0007669"/>
    <property type="project" value="TreeGrafter"/>
</dbReference>
<dbReference type="GO" id="GO:0006325">
    <property type="term" value="P:chromatin organization"/>
    <property type="evidence" value="ECO:0007669"/>
    <property type="project" value="UniProtKB-KW"/>
</dbReference>
<dbReference type="OrthoDB" id="8188861at2759"/>
<feature type="region of interest" description="Disordered" evidence="11">
    <location>
        <begin position="456"/>
        <end position="488"/>
    </location>
</feature>
<dbReference type="GO" id="GO:0005634">
    <property type="term" value="C:nucleus"/>
    <property type="evidence" value="ECO:0007669"/>
    <property type="project" value="UniProtKB-SubCell"/>
</dbReference>
<feature type="compositionally biased region" description="Polar residues" evidence="11">
    <location>
        <begin position="456"/>
        <end position="465"/>
    </location>
</feature>
<feature type="region of interest" description="Disordered" evidence="11">
    <location>
        <begin position="749"/>
        <end position="773"/>
    </location>
</feature>
<evidence type="ECO:0000256" key="6">
    <source>
        <dbReference type="ARBA" id="ARBA00022853"/>
    </source>
</evidence>
<keyword evidence="4" id="KW-0863">Zinc-finger</keyword>
<evidence type="ECO:0000256" key="7">
    <source>
        <dbReference type="ARBA" id="ARBA00023015"/>
    </source>
</evidence>
<dbReference type="InterPro" id="IPR036060">
    <property type="entry name" value="Znf_C2H2C_sf"/>
</dbReference>
<dbReference type="PROSITE" id="PS51802">
    <property type="entry name" value="ZF_CCHHC"/>
    <property type="match status" value="1"/>
</dbReference>
<dbReference type="SUPFAM" id="SSF63748">
    <property type="entry name" value="Tudor/PWWP/MBT"/>
    <property type="match status" value="3"/>
</dbReference>
<feature type="compositionally biased region" description="Low complexity" evidence="11">
    <location>
        <begin position="466"/>
        <end position="481"/>
    </location>
</feature>
<proteinExistence type="predicted"/>
<gene>
    <name evidence="14" type="primary">LOC108679940</name>
</gene>
<dbReference type="SMART" id="SM00454">
    <property type="entry name" value="SAM"/>
    <property type="match status" value="1"/>
</dbReference>
<dbReference type="InterPro" id="IPR004092">
    <property type="entry name" value="Mbt"/>
</dbReference>
<dbReference type="Pfam" id="PF02820">
    <property type="entry name" value="MBT"/>
    <property type="match status" value="3"/>
</dbReference>
<comment type="subcellular location">
    <subcellularLocation>
        <location evidence="1">Nucleus</location>
    </subcellularLocation>
</comment>
<dbReference type="InterPro" id="IPR001660">
    <property type="entry name" value="SAM"/>
</dbReference>
<sequence>MEENQVKPILNTPGPAPMKKPIPKLMCLQVPPEKVTVRGSTNVLVPASPGLSPAVGIPSQMAHPSINSSATNHGAVSSGISAAASCSAGAGIKVASLLPSAALAWPSNSIASPVIKMTTPIVTKGGGAAAIPRITMPAGHVSQWLTVAVSSGVSPITITSGQIGNKLAITTAPKPEPCSTNRRILPAPSPGVVRVSTPSRISPNALTIQQGNKNCLKPIIAANSVQKTAVVVSNAVGASSHVPLQKPAIQNGVILSHGKITAVMPSKKTVSSPSEAHLKAVTAVIPGASTVSVVPIGLASPPLRKKETVLVDLTEDKASDDCIAVEKCATTRRLSADDVTVNSSGALAVAGRVVNVNCTLPSTPIILHTPKIPPSVSSLQGAASSTIGVRPIITVPRLRLTSHTALAALPSLTKKTSSGTIKVTAAACSSAAAVNKKSSSSERISCSNVITNAISSTSSSPNIRGSSSTTISYSKSLTTSSERPTASSISTFLARPSCDSTEDSSVSLAESSIVVFGSGGAGLSASVTIEDTDVTGIESSTSVAQPSPDSSVRSCSSPEVLSPSPDKSTAEISEEDHPCSTITASIETASCSLSEKLSAIGEENNAEGKFGRDRSSKAAICSKAGIIRVPDVKLVSRSCYAATADKNSETSAANSADETTDDESDIECVRDDNDGTVCSSESCSNAQEKALHTAVIDAEILTDKIDTKFLTNDEPDSSMDACGTTKVEGSVLEEAANVKDVPLLAKEEVPAQEGGESSSNASTKTENSAADVEDDEFCLQCDEEIPDMLSNADEESPKKLEDIKFSEVLALERQNQVAELKGTKLKFKLNEFNVLEIESQTHSDSVKMVSGSSSGNFRFGSTVLNLERALKSKQNNESPVPNMFGSDKDDVSAPPNCTDNEQESRKITNKRYSTAPGVKGVISAPASCTDEVAIVEDSGGDSCTITAEVVPEERRVCVCRVCGGYGLHDEFMRGGRYCSPNCCRADNQIESDSDDESDRKRRRIASDGDCKEDKENRLRNRAKDFPDFSALAKIHNSRCPWLDQRSQFSWVRYIEYCQKVDGHGKAAPLRIWPEPFPSTKNLFQPGMKLEGIDPQHQSLFCVLTVVDVMGHRVKLHFDGFSDVHDFWTYADSPNLFPVGWCERNGRDLCPPRGTLRFSWKNYLEHCGGAPAPRTAFVNPACRSATKASIVRPGMKLEAEDRKNGWICVATIHDVLDDRVLIHFDGWGPTFDFWTQMSSPYIHPVGWCSENDMKLSAPQNYINPEAFNWPEYLRETNSSAVPAKAFISRTPRSFKKDMKLEVVDKRNPMLVRVATVAEVYNYQVKIHFDGWDDMYDYWVDDHCEDLHPPSWCSKTGHPLQPPMVDEEADSNGCGVLGCKGYGHVKGPIYTTHHTSYGCPYSVQNYDKDLESLIPDRVLSKPEKKSRKITHKSVLLDLGTGDLDDEDSLKKRVRKRRRFFDEISAPENKVKISKPFVDSTEAVNPTAGSADVNCNKDQEQSADVEVHQSVFFGGFTLPSSQRPAPNWRHVRHLLEPLKEVDRDAVTEWSPEEVSAALERLPGCDGVSERFMSQGVDGEALLLITQEDLVRQLKLKLGHALKIMAFVNSLRSKDR</sequence>
<evidence type="ECO:0000256" key="11">
    <source>
        <dbReference type="SAM" id="MobiDB-lite"/>
    </source>
</evidence>
<dbReference type="CDD" id="cd20103">
    <property type="entry name" value="MBT_L3MBTL1-like_rpt3"/>
    <property type="match status" value="1"/>
</dbReference>
<feature type="region of interest" description="Disordered" evidence="11">
    <location>
        <begin position="989"/>
        <end position="1010"/>
    </location>
</feature>
<keyword evidence="9" id="KW-0539">Nucleus</keyword>
<feature type="compositionally biased region" description="Low complexity" evidence="11">
    <location>
        <begin position="546"/>
        <end position="562"/>
    </location>
</feature>
<evidence type="ECO:0000256" key="9">
    <source>
        <dbReference type="ARBA" id="ARBA00023242"/>
    </source>
</evidence>
<dbReference type="RefSeq" id="XP_018024174.1">
    <property type="nucleotide sequence ID" value="XM_018168685.2"/>
</dbReference>
<dbReference type="CDD" id="cd20102">
    <property type="entry name" value="MBT_L3MBTL1-like_rpt2"/>
    <property type="match status" value="1"/>
</dbReference>
<feature type="repeat" description="MBT" evidence="10">
    <location>
        <begin position="1157"/>
        <end position="1257"/>
    </location>
</feature>
<dbReference type="SUPFAM" id="SSF103637">
    <property type="entry name" value="CCHHC domain"/>
    <property type="match status" value="1"/>
</dbReference>
<evidence type="ECO:0000256" key="2">
    <source>
        <dbReference type="ARBA" id="ARBA00022723"/>
    </source>
</evidence>
<evidence type="ECO:0000256" key="10">
    <source>
        <dbReference type="PROSITE-ProRule" id="PRU00459"/>
    </source>
</evidence>
<feature type="region of interest" description="Disordered" evidence="11">
    <location>
        <begin position="873"/>
        <end position="912"/>
    </location>
</feature>
<dbReference type="PROSITE" id="PS51079">
    <property type="entry name" value="MBT"/>
    <property type="match status" value="3"/>
</dbReference>
<feature type="repeat" description="MBT" evidence="10">
    <location>
        <begin position="1266"/>
        <end position="1361"/>
    </location>
</feature>
<evidence type="ECO:0000256" key="1">
    <source>
        <dbReference type="ARBA" id="ARBA00004123"/>
    </source>
</evidence>
<accession>A0A8B7PDF0</accession>
<keyword evidence="6" id="KW-0156">Chromatin regulator</keyword>
<feature type="repeat" description="MBT" evidence="10">
    <location>
        <begin position="1048"/>
        <end position="1151"/>
    </location>
</feature>
<dbReference type="Proteomes" id="UP000694843">
    <property type="component" value="Unplaced"/>
</dbReference>
<dbReference type="SUPFAM" id="SSF47769">
    <property type="entry name" value="SAM/Pointed domain"/>
    <property type="match status" value="1"/>
</dbReference>
<dbReference type="PROSITE" id="PS50105">
    <property type="entry name" value="SAM_DOMAIN"/>
    <property type="match status" value="1"/>
</dbReference>
<name>A0A8B7PDF0_HYAAZ</name>
<dbReference type="PANTHER" id="PTHR12247:SF131">
    <property type="entry name" value="LD05287P"/>
    <property type="match status" value="1"/>
</dbReference>
<evidence type="ECO:0000313" key="13">
    <source>
        <dbReference type="Proteomes" id="UP000694843"/>
    </source>
</evidence>
<evidence type="ECO:0000256" key="5">
    <source>
        <dbReference type="ARBA" id="ARBA00022833"/>
    </source>
</evidence>
<keyword evidence="2" id="KW-0479">Metal-binding</keyword>
<feature type="region of interest" description="Disordered" evidence="11">
    <location>
        <begin position="538"/>
        <end position="578"/>
    </location>
</feature>
<dbReference type="GO" id="GO:0008270">
    <property type="term" value="F:zinc ion binding"/>
    <property type="evidence" value="ECO:0007669"/>
    <property type="project" value="UniProtKB-KW"/>
</dbReference>
<feature type="domain" description="SAM" evidence="12">
    <location>
        <begin position="1546"/>
        <end position="1610"/>
    </location>
</feature>
<evidence type="ECO:0000259" key="12">
    <source>
        <dbReference type="PROSITE" id="PS50105"/>
    </source>
</evidence>
<keyword evidence="13" id="KW-1185">Reference proteome</keyword>
<dbReference type="GO" id="GO:0045892">
    <property type="term" value="P:negative regulation of DNA-templated transcription"/>
    <property type="evidence" value="ECO:0007669"/>
    <property type="project" value="TreeGrafter"/>
</dbReference>
<keyword evidence="7" id="KW-0805">Transcription regulation</keyword>
<dbReference type="Gene3D" id="2.30.30.140">
    <property type="match status" value="3"/>
</dbReference>
<organism evidence="13 14">
    <name type="scientific">Hyalella azteca</name>
    <name type="common">Amphipod</name>
    <dbReference type="NCBI Taxonomy" id="294128"/>
    <lineage>
        <taxon>Eukaryota</taxon>
        <taxon>Metazoa</taxon>
        <taxon>Ecdysozoa</taxon>
        <taxon>Arthropoda</taxon>
        <taxon>Crustacea</taxon>
        <taxon>Multicrustacea</taxon>
        <taxon>Malacostraca</taxon>
        <taxon>Eumalacostraca</taxon>
        <taxon>Peracarida</taxon>
        <taxon>Amphipoda</taxon>
        <taxon>Senticaudata</taxon>
        <taxon>Talitrida</taxon>
        <taxon>Talitroidea</taxon>
        <taxon>Hyalellidae</taxon>
        <taxon>Hyalella</taxon>
    </lineage>
</organism>
<evidence type="ECO:0000256" key="3">
    <source>
        <dbReference type="ARBA" id="ARBA00022737"/>
    </source>
</evidence>
<reference evidence="14" key="1">
    <citation type="submission" date="2025-08" db="UniProtKB">
        <authorList>
            <consortium name="RefSeq"/>
        </authorList>
    </citation>
    <scope>IDENTIFICATION</scope>
    <source>
        <tissue evidence="14">Whole organism</tissue>
    </source>
</reference>
<protein>
    <submittedName>
        <fullName evidence="14">Uncharacterized protein LOC108679940</fullName>
    </submittedName>
</protein>
<feature type="compositionally biased region" description="Polar residues" evidence="11">
    <location>
        <begin position="755"/>
        <end position="768"/>
    </location>
</feature>
<dbReference type="InterPro" id="IPR002515">
    <property type="entry name" value="Znf_C2H2C"/>
</dbReference>
<keyword evidence="8" id="KW-0804">Transcription</keyword>
<evidence type="ECO:0000256" key="8">
    <source>
        <dbReference type="ARBA" id="ARBA00023163"/>
    </source>
</evidence>
<evidence type="ECO:0000256" key="4">
    <source>
        <dbReference type="ARBA" id="ARBA00022771"/>
    </source>
</evidence>
<evidence type="ECO:0000313" key="14">
    <source>
        <dbReference type="RefSeq" id="XP_018024174.1"/>
    </source>
</evidence>
<dbReference type="Pfam" id="PF00536">
    <property type="entry name" value="SAM_1"/>
    <property type="match status" value="1"/>
</dbReference>
<dbReference type="PANTHER" id="PTHR12247">
    <property type="entry name" value="POLYCOMB GROUP PROTEIN"/>
    <property type="match status" value="1"/>
</dbReference>
<dbReference type="GeneID" id="108679940"/>
<keyword evidence="5" id="KW-0862">Zinc</keyword>
<dbReference type="CDD" id="cd20101">
    <property type="entry name" value="MBT_L3MBTL1-like_rpt1"/>
    <property type="match status" value="1"/>
</dbReference>
<dbReference type="InterPro" id="IPR013761">
    <property type="entry name" value="SAM/pointed_sf"/>
</dbReference>
<dbReference type="SMART" id="SM00561">
    <property type="entry name" value="MBT"/>
    <property type="match status" value="3"/>
</dbReference>
<dbReference type="GO" id="GO:0042393">
    <property type="term" value="F:histone binding"/>
    <property type="evidence" value="ECO:0007669"/>
    <property type="project" value="TreeGrafter"/>
</dbReference>
<keyword evidence="3" id="KW-0677">Repeat</keyword>
<dbReference type="InterPro" id="IPR050548">
    <property type="entry name" value="PcG_chromatin_remod_factors"/>
</dbReference>
<dbReference type="KEGG" id="hazt:108679940"/>
<dbReference type="Gene3D" id="4.10.320.30">
    <property type="match status" value="1"/>
</dbReference>